<accession>A0AAX3WNA0</accession>
<protein>
    <recommendedName>
        <fullName evidence="5">Arsenite methyltransferase</fullName>
        <ecNumber evidence="4">2.1.1.137</ecNumber>
    </recommendedName>
</protein>
<comment type="catalytic activity">
    <reaction evidence="8">
        <text>arsenic triglutathione + 3 [thioredoxin]-dithiol + 3 S-adenosyl-L-methionine = trimethylarsine + 3 [thioredoxin]-disulfide + 3 glutathione + 3 S-adenosyl-L-homocysteine + 3 H(+)</text>
        <dbReference type="Rhea" id="RHEA:69432"/>
        <dbReference type="Rhea" id="RHEA-COMP:10698"/>
        <dbReference type="Rhea" id="RHEA-COMP:10700"/>
        <dbReference type="ChEBI" id="CHEBI:15378"/>
        <dbReference type="ChEBI" id="CHEBI:27130"/>
        <dbReference type="ChEBI" id="CHEBI:29950"/>
        <dbReference type="ChEBI" id="CHEBI:50058"/>
        <dbReference type="ChEBI" id="CHEBI:57856"/>
        <dbReference type="ChEBI" id="CHEBI:57925"/>
        <dbReference type="ChEBI" id="CHEBI:59789"/>
        <dbReference type="ChEBI" id="CHEBI:183640"/>
        <dbReference type="EC" id="2.1.1.137"/>
    </reaction>
</comment>
<dbReference type="InterPro" id="IPR025714">
    <property type="entry name" value="Methyltranfer_dom"/>
</dbReference>
<keyword evidence="10" id="KW-0489">Methyltransferase</keyword>
<keyword evidence="2" id="KW-0949">S-adenosyl-L-methionine</keyword>
<evidence type="ECO:0000256" key="7">
    <source>
        <dbReference type="ARBA" id="ARBA00047943"/>
    </source>
</evidence>
<dbReference type="PANTHER" id="PTHR43675:SF8">
    <property type="entry name" value="ARSENITE METHYLTRANSFERASE"/>
    <property type="match status" value="1"/>
</dbReference>
<gene>
    <name evidence="10" type="ORF">QNH24_13200</name>
</gene>
<name>A0AAX3WNA0_9BACI</name>
<feature type="domain" description="Methyltransferase" evidence="9">
    <location>
        <begin position="83"/>
        <end position="229"/>
    </location>
</feature>
<dbReference type="CDD" id="cd02440">
    <property type="entry name" value="AdoMet_MTases"/>
    <property type="match status" value="1"/>
</dbReference>
<evidence type="ECO:0000256" key="2">
    <source>
        <dbReference type="ARBA" id="ARBA00022691"/>
    </source>
</evidence>
<evidence type="ECO:0000256" key="1">
    <source>
        <dbReference type="ARBA" id="ARBA00022679"/>
    </source>
</evidence>
<keyword evidence="1" id="KW-0808">Transferase</keyword>
<evidence type="ECO:0000256" key="3">
    <source>
        <dbReference type="ARBA" id="ARBA00034487"/>
    </source>
</evidence>
<comment type="catalytic activity">
    <reaction evidence="7">
        <text>arsenic triglutathione + 2 [thioredoxin]-dithiol + 2 S-adenosyl-L-methionine + H2O = dimethylarsinous acid + 2 [thioredoxin]-disulfide + 3 glutathione + 2 S-adenosyl-L-homocysteine + 2 H(+)</text>
        <dbReference type="Rhea" id="RHEA:69464"/>
        <dbReference type="Rhea" id="RHEA-COMP:10698"/>
        <dbReference type="Rhea" id="RHEA-COMP:10700"/>
        <dbReference type="ChEBI" id="CHEBI:15377"/>
        <dbReference type="ChEBI" id="CHEBI:15378"/>
        <dbReference type="ChEBI" id="CHEBI:23808"/>
        <dbReference type="ChEBI" id="CHEBI:29950"/>
        <dbReference type="ChEBI" id="CHEBI:50058"/>
        <dbReference type="ChEBI" id="CHEBI:57856"/>
        <dbReference type="ChEBI" id="CHEBI:57925"/>
        <dbReference type="ChEBI" id="CHEBI:59789"/>
        <dbReference type="ChEBI" id="CHEBI:183640"/>
        <dbReference type="EC" id="2.1.1.137"/>
    </reaction>
</comment>
<evidence type="ECO:0000256" key="6">
    <source>
        <dbReference type="ARBA" id="ARBA00047941"/>
    </source>
</evidence>
<dbReference type="NCBIfam" id="NF008823">
    <property type="entry name" value="PRK11873.1"/>
    <property type="match status" value="1"/>
</dbReference>
<evidence type="ECO:0000256" key="8">
    <source>
        <dbReference type="ARBA" id="ARBA00048428"/>
    </source>
</evidence>
<evidence type="ECO:0000256" key="5">
    <source>
        <dbReference type="ARBA" id="ARBA00034545"/>
    </source>
</evidence>
<dbReference type="PANTHER" id="PTHR43675">
    <property type="entry name" value="ARSENITE METHYLTRANSFERASE"/>
    <property type="match status" value="1"/>
</dbReference>
<dbReference type="EMBL" id="CP126101">
    <property type="protein sequence ID" value="WHY49310.1"/>
    <property type="molecule type" value="Genomic_DNA"/>
</dbReference>
<dbReference type="Gene3D" id="3.40.50.150">
    <property type="entry name" value="Vaccinia Virus protein VP39"/>
    <property type="match status" value="1"/>
</dbReference>
<comment type="similarity">
    <text evidence="3">Belongs to the methyltransferase superfamily. Arsenite methyltransferase family.</text>
</comment>
<comment type="catalytic activity">
    <reaction evidence="6">
        <text>arsenic triglutathione + [thioredoxin]-dithiol + S-adenosyl-L-methionine + 2 H2O = methylarsonous acid + [thioredoxin]-disulfide + 3 glutathione + S-adenosyl-L-homocysteine + H(+)</text>
        <dbReference type="Rhea" id="RHEA:69460"/>
        <dbReference type="Rhea" id="RHEA-COMP:10698"/>
        <dbReference type="Rhea" id="RHEA-COMP:10700"/>
        <dbReference type="ChEBI" id="CHEBI:15377"/>
        <dbReference type="ChEBI" id="CHEBI:15378"/>
        <dbReference type="ChEBI" id="CHEBI:17826"/>
        <dbReference type="ChEBI" id="CHEBI:29950"/>
        <dbReference type="ChEBI" id="CHEBI:50058"/>
        <dbReference type="ChEBI" id="CHEBI:57856"/>
        <dbReference type="ChEBI" id="CHEBI:57925"/>
        <dbReference type="ChEBI" id="CHEBI:59789"/>
        <dbReference type="ChEBI" id="CHEBI:183640"/>
        <dbReference type="EC" id="2.1.1.137"/>
    </reaction>
</comment>
<dbReference type="InterPro" id="IPR029063">
    <property type="entry name" value="SAM-dependent_MTases_sf"/>
</dbReference>
<dbReference type="InterPro" id="IPR026669">
    <property type="entry name" value="Arsenite_MeTrfase-like"/>
</dbReference>
<dbReference type="Proteomes" id="UP001178322">
    <property type="component" value="Chromosome"/>
</dbReference>
<evidence type="ECO:0000313" key="11">
    <source>
        <dbReference type="Proteomes" id="UP001178322"/>
    </source>
</evidence>
<proteinExistence type="inferred from homology"/>
<dbReference type="AlphaFoldDB" id="A0AAX3WNA0"/>
<dbReference type="EC" id="2.1.1.137" evidence="4"/>
<evidence type="ECO:0000259" key="9">
    <source>
        <dbReference type="Pfam" id="PF13847"/>
    </source>
</evidence>
<evidence type="ECO:0000313" key="10">
    <source>
        <dbReference type="EMBL" id="WHY49310.1"/>
    </source>
</evidence>
<dbReference type="GO" id="GO:0032259">
    <property type="term" value="P:methylation"/>
    <property type="evidence" value="ECO:0007669"/>
    <property type="project" value="UniProtKB-KW"/>
</dbReference>
<reference evidence="10" key="1">
    <citation type="submission" date="2023-05" db="EMBL/GenBank/DDBJ databases">
        <title>Comparative genomics of Bacillaceae isolates and their secondary metabolite potential.</title>
        <authorList>
            <person name="Song L."/>
            <person name="Nielsen L.J."/>
            <person name="Mohite O."/>
            <person name="Xu X."/>
            <person name="Weber T."/>
            <person name="Kovacs A.T."/>
        </authorList>
    </citation>
    <scope>NUCLEOTIDE SEQUENCE</scope>
    <source>
        <strain evidence="10">LY1</strain>
    </source>
</reference>
<dbReference type="SUPFAM" id="SSF53335">
    <property type="entry name" value="S-adenosyl-L-methionine-dependent methyltransferases"/>
    <property type="match status" value="1"/>
</dbReference>
<sequence>MRREDDIRTNVRESYAKVALKLENTQGCSTLAPSCCNPKDNQNVSIEEISQKMGYTKEELASIPNGANMGLSCGNPQAIANLKPGEIVVDLGSGGGFDCFLAAPKVGKKGRVIGIDMTPEMITKARRYAEKSGYEQVEFRLGEIEHMPVADDTADIIISNCVINLSPNKRQVFKEAYRILKKAGRLAISDVVLTTALPESYLLDMHLYSGCVSGAISIEEYKALLKDAGFINISIIPKDESKEFIREWEPHHDLENYIVSAIIQAVKKGNY</sequence>
<evidence type="ECO:0000256" key="4">
    <source>
        <dbReference type="ARBA" id="ARBA00034521"/>
    </source>
</evidence>
<dbReference type="Pfam" id="PF13847">
    <property type="entry name" value="Methyltransf_31"/>
    <property type="match status" value="1"/>
</dbReference>
<dbReference type="GO" id="GO:0030791">
    <property type="term" value="F:arsenite methyltransferase activity"/>
    <property type="evidence" value="ECO:0007669"/>
    <property type="project" value="UniProtKB-EC"/>
</dbReference>
<organism evidence="10 11">
    <name type="scientific">Lysinibacillus pakistanensis</name>
    <dbReference type="NCBI Taxonomy" id="759811"/>
    <lineage>
        <taxon>Bacteria</taxon>
        <taxon>Bacillati</taxon>
        <taxon>Bacillota</taxon>
        <taxon>Bacilli</taxon>
        <taxon>Bacillales</taxon>
        <taxon>Bacillaceae</taxon>
        <taxon>Lysinibacillus</taxon>
    </lineage>
</organism>
<dbReference type="RefSeq" id="WP_283868063.1">
    <property type="nucleotide sequence ID" value="NZ_CP126101.1"/>
</dbReference>